<feature type="transmembrane region" description="Helical" evidence="1">
    <location>
        <begin position="252"/>
        <end position="274"/>
    </location>
</feature>
<dbReference type="PANTHER" id="PTHR23537:SF1">
    <property type="entry name" value="SUGAR TRANSPORTER"/>
    <property type="match status" value="1"/>
</dbReference>
<keyword evidence="1" id="KW-1133">Transmembrane helix</keyword>
<organism evidence="2 3">
    <name type="scientific">Pseudodonghicola xiamenensis</name>
    <dbReference type="NCBI Taxonomy" id="337702"/>
    <lineage>
        <taxon>Bacteria</taxon>
        <taxon>Pseudomonadati</taxon>
        <taxon>Pseudomonadota</taxon>
        <taxon>Alphaproteobacteria</taxon>
        <taxon>Rhodobacterales</taxon>
        <taxon>Paracoccaceae</taxon>
        <taxon>Pseudodonghicola</taxon>
    </lineage>
</organism>
<gene>
    <name evidence="2" type="ORF">GCM10010961_36950</name>
</gene>
<dbReference type="InterPro" id="IPR036259">
    <property type="entry name" value="MFS_trans_sf"/>
</dbReference>
<dbReference type="RefSeq" id="WP_051312589.1">
    <property type="nucleotide sequence ID" value="NZ_BNAP01000026.1"/>
</dbReference>
<feature type="transmembrane region" description="Helical" evidence="1">
    <location>
        <begin position="85"/>
        <end position="108"/>
    </location>
</feature>
<feature type="transmembrane region" description="Helical" evidence="1">
    <location>
        <begin position="373"/>
        <end position="393"/>
    </location>
</feature>
<feature type="transmembrane region" description="Helical" evidence="1">
    <location>
        <begin position="57"/>
        <end position="78"/>
    </location>
</feature>
<feature type="transmembrane region" description="Helical" evidence="1">
    <location>
        <begin position="144"/>
        <end position="167"/>
    </location>
</feature>
<dbReference type="GO" id="GO:0005886">
    <property type="term" value="C:plasma membrane"/>
    <property type="evidence" value="ECO:0007669"/>
    <property type="project" value="TreeGrafter"/>
</dbReference>
<feature type="transmembrane region" description="Helical" evidence="1">
    <location>
        <begin position="16"/>
        <end position="37"/>
    </location>
</feature>
<evidence type="ECO:0000313" key="2">
    <source>
        <dbReference type="EMBL" id="GHH00327.1"/>
    </source>
</evidence>
<comment type="caution">
    <text evidence="2">The sequence shown here is derived from an EMBL/GenBank/DDBJ whole genome shotgun (WGS) entry which is preliminary data.</text>
</comment>
<dbReference type="Pfam" id="PF06779">
    <property type="entry name" value="MFS_4"/>
    <property type="match status" value="1"/>
</dbReference>
<dbReference type="SUPFAM" id="SSF103473">
    <property type="entry name" value="MFS general substrate transporter"/>
    <property type="match status" value="1"/>
</dbReference>
<evidence type="ECO:0000256" key="1">
    <source>
        <dbReference type="SAM" id="Phobius"/>
    </source>
</evidence>
<feature type="transmembrane region" description="Helical" evidence="1">
    <location>
        <begin position="310"/>
        <end position="331"/>
    </location>
</feature>
<feature type="transmembrane region" description="Helical" evidence="1">
    <location>
        <begin position="114"/>
        <end position="132"/>
    </location>
</feature>
<dbReference type="AlphaFoldDB" id="A0A8J3HBX4"/>
<sequence length="402" mass="41578">MPGIEWRGSAAERHPWLVLLGLALGLCITNGFARFSYGLLLPAMKAEMGWSYAQAGWLNTANALGYLAGAVATMILIGRISAARLFSIGLVTTTLALLATGLEPALWWQTLWRVLAGAFGALSFSSGGALAAQLFPESPRKNALAIAFLFGFGGGFGIMLAGGVLPLMLDHYGPGSWPMGWVLVGLTCTAFAPLSLWAGESLRPPRTAARPARTPLPVGRMLPEIAGYASFGMGYIVYLTFLSAWMTEQGSGAGLIASVWALLGACLCLSPFVWRPVFARFATGLPLALILICIAAGSALAVVFPAGPGLAVSAVIFGLSVFMAPGAVTNFTRQNLTPESWGAAISLYTVVFAITQTVGPVAAGWLGDATGNIGNGLLGAAGILSAGAFVALAQRRIGGDLL</sequence>
<dbReference type="InterPro" id="IPR010645">
    <property type="entry name" value="MFS_4"/>
</dbReference>
<dbReference type="EMBL" id="BNAP01000026">
    <property type="protein sequence ID" value="GHH00327.1"/>
    <property type="molecule type" value="Genomic_DNA"/>
</dbReference>
<feature type="transmembrane region" description="Helical" evidence="1">
    <location>
        <begin position="179"/>
        <end position="198"/>
    </location>
</feature>
<name>A0A8J3HBX4_9RHOB</name>
<feature type="transmembrane region" description="Helical" evidence="1">
    <location>
        <begin position="343"/>
        <end position="367"/>
    </location>
</feature>
<proteinExistence type="predicted"/>
<evidence type="ECO:0000313" key="3">
    <source>
        <dbReference type="Proteomes" id="UP000611500"/>
    </source>
</evidence>
<feature type="transmembrane region" description="Helical" evidence="1">
    <location>
        <begin position="281"/>
        <end position="304"/>
    </location>
</feature>
<accession>A0A8J3HBX4</accession>
<keyword evidence="1" id="KW-0472">Membrane</keyword>
<keyword evidence="1" id="KW-0812">Transmembrane</keyword>
<feature type="transmembrane region" description="Helical" evidence="1">
    <location>
        <begin position="225"/>
        <end position="246"/>
    </location>
</feature>
<reference evidence="2" key="1">
    <citation type="journal article" date="2014" name="Int. J. Syst. Evol. Microbiol.">
        <title>Complete genome sequence of Corynebacterium casei LMG S-19264T (=DSM 44701T), isolated from a smear-ripened cheese.</title>
        <authorList>
            <consortium name="US DOE Joint Genome Institute (JGI-PGF)"/>
            <person name="Walter F."/>
            <person name="Albersmeier A."/>
            <person name="Kalinowski J."/>
            <person name="Ruckert C."/>
        </authorList>
    </citation>
    <scope>NUCLEOTIDE SEQUENCE</scope>
    <source>
        <strain evidence="2">CGMCC 1.7081</strain>
    </source>
</reference>
<dbReference type="Proteomes" id="UP000611500">
    <property type="component" value="Unassembled WGS sequence"/>
</dbReference>
<protein>
    <submittedName>
        <fullName evidence="2">MFS transporter</fullName>
    </submittedName>
</protein>
<keyword evidence="3" id="KW-1185">Reference proteome</keyword>
<reference evidence="2" key="2">
    <citation type="submission" date="2020-09" db="EMBL/GenBank/DDBJ databases">
        <authorList>
            <person name="Sun Q."/>
            <person name="Zhou Y."/>
        </authorList>
    </citation>
    <scope>NUCLEOTIDE SEQUENCE</scope>
    <source>
        <strain evidence="2">CGMCC 1.7081</strain>
    </source>
</reference>
<dbReference type="Gene3D" id="1.20.1250.20">
    <property type="entry name" value="MFS general substrate transporter like domains"/>
    <property type="match status" value="1"/>
</dbReference>
<dbReference type="PANTHER" id="PTHR23537">
    <property type="match status" value="1"/>
</dbReference>